<comment type="caution">
    <text evidence="1">The sequence shown here is derived from an EMBL/GenBank/DDBJ whole genome shotgun (WGS) entry which is preliminary data.</text>
</comment>
<accession>A0A645C067</accession>
<proteinExistence type="predicted"/>
<dbReference type="EMBL" id="VSSQ01023838">
    <property type="protein sequence ID" value="MPM70999.1"/>
    <property type="molecule type" value="Genomic_DNA"/>
</dbReference>
<sequence>MSLPGLTILLIDFSDSIGFSESPALSTVPELIVWAKLANSVVASIITGPSSLTNGPILSAAISDPPPVAAAIAHLVAI</sequence>
<gene>
    <name evidence="1" type="ORF">SDC9_117962</name>
</gene>
<dbReference type="AlphaFoldDB" id="A0A645C067"/>
<organism evidence="1">
    <name type="scientific">bioreactor metagenome</name>
    <dbReference type="NCBI Taxonomy" id="1076179"/>
    <lineage>
        <taxon>unclassified sequences</taxon>
        <taxon>metagenomes</taxon>
        <taxon>ecological metagenomes</taxon>
    </lineage>
</organism>
<reference evidence="1" key="1">
    <citation type="submission" date="2019-08" db="EMBL/GenBank/DDBJ databases">
        <authorList>
            <person name="Kucharzyk K."/>
            <person name="Murdoch R.W."/>
            <person name="Higgins S."/>
            <person name="Loffler F."/>
        </authorList>
    </citation>
    <scope>NUCLEOTIDE SEQUENCE</scope>
</reference>
<protein>
    <submittedName>
        <fullName evidence="1">Uncharacterized protein</fullName>
    </submittedName>
</protein>
<evidence type="ECO:0000313" key="1">
    <source>
        <dbReference type="EMBL" id="MPM70999.1"/>
    </source>
</evidence>
<name>A0A645C067_9ZZZZ</name>